<dbReference type="SUPFAM" id="SSF47446">
    <property type="entry name" value="Signal peptide-binding domain"/>
    <property type="match status" value="1"/>
</dbReference>
<dbReference type="InterPro" id="IPR000897">
    <property type="entry name" value="SRP54_GTPase_dom"/>
</dbReference>
<comment type="subunit">
    <text evidence="9">Part of the signal recognition particle protein translocation system, which is composed of SRP and FtsY.</text>
</comment>
<dbReference type="InterPro" id="IPR036891">
    <property type="entry name" value="Signal_recog_part_SRP54_M_sf"/>
</dbReference>
<keyword evidence="7 9" id="KW-0687">Ribonucleoprotein</keyword>
<evidence type="ECO:0000313" key="12">
    <source>
        <dbReference type="Proteomes" id="UP000316292"/>
    </source>
</evidence>
<dbReference type="InterPro" id="IPR022941">
    <property type="entry name" value="SRP54"/>
</dbReference>
<evidence type="ECO:0000313" key="11">
    <source>
        <dbReference type="EMBL" id="TMQ47594.1"/>
    </source>
</evidence>
<dbReference type="PROSITE" id="PS00300">
    <property type="entry name" value="SRP54"/>
    <property type="match status" value="1"/>
</dbReference>
<comment type="domain">
    <text evidence="9">Composed of three domains: the N-terminal N domain, which is responsible for interactions with the ribosome, the central G domain, which binds GTP, and the C-terminal M domain, which binds the RNA and the signal sequence of the RNC.</text>
</comment>
<dbReference type="InterPro" id="IPR003593">
    <property type="entry name" value="AAA+_ATPase"/>
</dbReference>
<dbReference type="HAMAP" id="MF_00306">
    <property type="entry name" value="SRP54"/>
    <property type="match status" value="1"/>
</dbReference>
<evidence type="ECO:0000256" key="4">
    <source>
        <dbReference type="ARBA" id="ARBA00022884"/>
    </source>
</evidence>
<evidence type="ECO:0000256" key="9">
    <source>
        <dbReference type="HAMAP-Rule" id="MF_00306"/>
    </source>
</evidence>
<comment type="catalytic activity">
    <reaction evidence="8 9">
        <text>GTP + H2O = GDP + phosphate + H(+)</text>
        <dbReference type="Rhea" id="RHEA:19669"/>
        <dbReference type="ChEBI" id="CHEBI:15377"/>
        <dbReference type="ChEBI" id="CHEBI:15378"/>
        <dbReference type="ChEBI" id="CHEBI:37565"/>
        <dbReference type="ChEBI" id="CHEBI:43474"/>
        <dbReference type="ChEBI" id="CHEBI:58189"/>
        <dbReference type="EC" id="3.6.5.4"/>
    </reaction>
</comment>
<feature type="domain" description="SRP54-type proteins GTP-binding" evidence="10">
    <location>
        <begin position="269"/>
        <end position="282"/>
    </location>
</feature>
<dbReference type="Pfam" id="PF02881">
    <property type="entry name" value="SRP54_N"/>
    <property type="match status" value="1"/>
</dbReference>
<dbReference type="SUPFAM" id="SSF52540">
    <property type="entry name" value="P-loop containing nucleoside triphosphate hydrolases"/>
    <property type="match status" value="1"/>
</dbReference>
<evidence type="ECO:0000256" key="1">
    <source>
        <dbReference type="ARBA" id="ARBA00005450"/>
    </source>
</evidence>
<dbReference type="Gene3D" id="3.40.50.300">
    <property type="entry name" value="P-loop containing nucleotide triphosphate hydrolases"/>
    <property type="match status" value="1"/>
</dbReference>
<dbReference type="GO" id="GO:0006614">
    <property type="term" value="P:SRP-dependent cotranslational protein targeting to membrane"/>
    <property type="evidence" value="ECO:0007669"/>
    <property type="project" value="InterPro"/>
</dbReference>
<dbReference type="SMART" id="SM00963">
    <property type="entry name" value="SRP54_N"/>
    <property type="match status" value="1"/>
</dbReference>
<dbReference type="InterPro" id="IPR027417">
    <property type="entry name" value="P-loop_NTPase"/>
</dbReference>
<comment type="similarity">
    <text evidence="1 9">Belongs to the GTP-binding SRP family. SRP54 subfamily.</text>
</comment>
<dbReference type="GO" id="GO:0048500">
    <property type="term" value="C:signal recognition particle"/>
    <property type="evidence" value="ECO:0007669"/>
    <property type="project" value="UniProtKB-UniRule"/>
</dbReference>
<protein>
    <recommendedName>
        <fullName evidence="9">Signal recognition particle protein</fullName>
        <ecNumber evidence="9">3.6.5.4</ecNumber>
    </recommendedName>
    <alternativeName>
        <fullName evidence="9">Fifty-four homolog</fullName>
    </alternativeName>
</protein>
<dbReference type="InterPro" id="IPR013822">
    <property type="entry name" value="Signal_recog_particl_SRP54_hlx"/>
</dbReference>
<keyword evidence="2 9" id="KW-0547">Nucleotide-binding</keyword>
<dbReference type="Pfam" id="PF00448">
    <property type="entry name" value="SRP54"/>
    <property type="match status" value="1"/>
</dbReference>
<keyword evidence="5 9" id="KW-0342">GTP-binding</keyword>
<dbReference type="EMBL" id="VBOR01000104">
    <property type="protein sequence ID" value="TMQ47594.1"/>
    <property type="molecule type" value="Genomic_DNA"/>
</dbReference>
<evidence type="ECO:0000256" key="8">
    <source>
        <dbReference type="ARBA" id="ARBA00048027"/>
    </source>
</evidence>
<dbReference type="EC" id="3.6.5.4" evidence="9"/>
<evidence type="ECO:0000259" key="10">
    <source>
        <dbReference type="PROSITE" id="PS00300"/>
    </source>
</evidence>
<evidence type="ECO:0000256" key="7">
    <source>
        <dbReference type="ARBA" id="ARBA00023274"/>
    </source>
</evidence>
<dbReference type="PANTHER" id="PTHR11564:SF5">
    <property type="entry name" value="SIGNAL RECOGNITION PARTICLE SUBUNIT SRP54"/>
    <property type="match status" value="1"/>
</dbReference>
<evidence type="ECO:0000256" key="5">
    <source>
        <dbReference type="ARBA" id="ARBA00023134"/>
    </source>
</evidence>
<keyword evidence="3 9" id="KW-0378">Hydrolase</keyword>
<feature type="binding site" evidence="9">
    <location>
        <begin position="108"/>
        <end position="115"/>
    </location>
    <ligand>
        <name>GTP</name>
        <dbReference type="ChEBI" id="CHEBI:37565"/>
    </ligand>
</feature>
<dbReference type="GO" id="GO:0003924">
    <property type="term" value="F:GTPase activity"/>
    <property type="evidence" value="ECO:0007669"/>
    <property type="project" value="UniProtKB-UniRule"/>
</dbReference>
<sequence>MFDELTTKLAGVFRKLTGRGRLSEQDVRDAVREIRRVLLEADVNLAVARDLCKRVEERAIGAELLQSIAPGQQVVKIVFDELVSVLGGGSTAGALFPSNRAGVVLMAGLQGSGKTTSAAKLARFWNDRGKRVLLAALDLRRPAAIDQLEVLGKSIGVPVHLDREARDAVALAERARMRADREGFDLLIADTAGRLHVDEELMAEVARLQDSVQPTETLLVLDGMTGQDAVQIAEAFTKRLNVTGLFLTKMDGDARGGAALSLRAVSGAPIRYLGVGEKVEALEPFHADRLASRILGMGDVLTLVERAQERLDHTKAEALEKKLRKDRFTLEDFLGQLQEMKKLGPLDELVKMLPGVKLPPGAAVSDQEVRRTEAIIQSMTRQECKEPQIIDGSRRKRIARGSGTTVQDVNRLLRQFEQARTMLKRFGGKRGRLPMGL</sequence>
<feature type="binding site" evidence="9">
    <location>
        <begin position="190"/>
        <end position="194"/>
    </location>
    <ligand>
        <name>GTP</name>
        <dbReference type="ChEBI" id="CHEBI:37565"/>
    </ligand>
</feature>
<keyword evidence="6 9" id="KW-0733">Signal recognition particle</keyword>
<dbReference type="InterPro" id="IPR042101">
    <property type="entry name" value="SRP54_N_sf"/>
</dbReference>
<dbReference type="Gene3D" id="1.20.120.140">
    <property type="entry name" value="Signal recognition particle SRP54, nucleotide-binding domain"/>
    <property type="match status" value="1"/>
</dbReference>
<reference evidence="11 12" key="1">
    <citation type="journal article" date="2019" name="Nat. Microbiol.">
        <title>Mediterranean grassland soil C-N compound turnover is dependent on rainfall and depth, and is mediated by genomically divergent microorganisms.</title>
        <authorList>
            <person name="Diamond S."/>
            <person name="Andeer P.F."/>
            <person name="Li Z."/>
            <person name="Crits-Christoph A."/>
            <person name="Burstein D."/>
            <person name="Anantharaman K."/>
            <person name="Lane K.R."/>
            <person name="Thomas B.C."/>
            <person name="Pan C."/>
            <person name="Northen T.R."/>
            <person name="Banfield J.F."/>
        </authorList>
    </citation>
    <scope>NUCLEOTIDE SEQUENCE [LARGE SCALE GENOMIC DNA]</scope>
    <source>
        <strain evidence="11">WS_1</strain>
    </source>
</reference>
<dbReference type="InterPro" id="IPR004125">
    <property type="entry name" value="Signal_recog_particle_SRP54_M"/>
</dbReference>
<feature type="binding site" evidence="9">
    <location>
        <begin position="248"/>
        <end position="251"/>
    </location>
    <ligand>
        <name>GTP</name>
        <dbReference type="ChEBI" id="CHEBI:37565"/>
    </ligand>
</feature>
<dbReference type="CDD" id="cd18539">
    <property type="entry name" value="SRP_G"/>
    <property type="match status" value="1"/>
</dbReference>
<dbReference type="GO" id="GO:0005525">
    <property type="term" value="F:GTP binding"/>
    <property type="evidence" value="ECO:0007669"/>
    <property type="project" value="UniProtKB-UniRule"/>
</dbReference>
<dbReference type="Gene3D" id="1.10.260.30">
    <property type="entry name" value="Signal recognition particle, SRP54 subunit, M-domain"/>
    <property type="match status" value="1"/>
</dbReference>
<organism evidence="11 12">
    <name type="scientific">Eiseniibacteriota bacterium</name>
    <dbReference type="NCBI Taxonomy" id="2212470"/>
    <lineage>
        <taxon>Bacteria</taxon>
        <taxon>Candidatus Eiseniibacteriota</taxon>
    </lineage>
</organism>
<dbReference type="PANTHER" id="PTHR11564">
    <property type="entry name" value="SIGNAL RECOGNITION PARTICLE 54K PROTEIN SRP54"/>
    <property type="match status" value="1"/>
</dbReference>
<accession>A0A538S897</accession>
<dbReference type="Pfam" id="PF02978">
    <property type="entry name" value="SRP_SPB"/>
    <property type="match status" value="1"/>
</dbReference>
<dbReference type="Proteomes" id="UP000316292">
    <property type="component" value="Unassembled WGS sequence"/>
</dbReference>
<comment type="function">
    <text evidence="9">Involved in targeting and insertion of nascent membrane proteins into the cytoplasmic membrane. Binds to the hydrophobic signal sequence of the ribosome-nascent chain (RNC) as it emerges from the ribosomes. The SRP-RNC complex is then targeted to the cytoplasmic membrane where it interacts with the SRP receptor FtsY.</text>
</comment>
<evidence type="ECO:0000256" key="2">
    <source>
        <dbReference type="ARBA" id="ARBA00022741"/>
    </source>
</evidence>
<dbReference type="AlphaFoldDB" id="A0A538S897"/>
<evidence type="ECO:0000256" key="6">
    <source>
        <dbReference type="ARBA" id="ARBA00023135"/>
    </source>
</evidence>
<keyword evidence="4 9" id="KW-0694">RNA-binding</keyword>
<dbReference type="SMART" id="SM00962">
    <property type="entry name" value="SRP54"/>
    <property type="match status" value="1"/>
</dbReference>
<dbReference type="GO" id="GO:0008312">
    <property type="term" value="F:7S RNA binding"/>
    <property type="evidence" value="ECO:0007669"/>
    <property type="project" value="InterPro"/>
</dbReference>
<proteinExistence type="inferred from homology"/>
<name>A0A538S897_UNCEI</name>
<keyword evidence="9" id="KW-0963">Cytoplasm</keyword>
<comment type="caution">
    <text evidence="11">The sequence shown here is derived from an EMBL/GenBank/DDBJ whole genome shotgun (WGS) entry which is preliminary data.</text>
</comment>
<evidence type="ECO:0000256" key="3">
    <source>
        <dbReference type="ARBA" id="ARBA00022801"/>
    </source>
</evidence>
<dbReference type="NCBIfam" id="TIGR00959">
    <property type="entry name" value="ffh"/>
    <property type="match status" value="1"/>
</dbReference>
<comment type="subcellular location">
    <subcellularLocation>
        <location evidence="9">Cytoplasm</location>
    </subcellularLocation>
    <text evidence="9">The SRP-RNC complex is targeted to the cytoplasmic membrane.</text>
</comment>
<dbReference type="InterPro" id="IPR004780">
    <property type="entry name" value="SRP"/>
</dbReference>
<gene>
    <name evidence="9" type="primary">ffh</name>
    <name evidence="11" type="ORF">E6K71_09420</name>
</gene>
<dbReference type="SMART" id="SM00382">
    <property type="entry name" value="AAA"/>
    <property type="match status" value="1"/>
</dbReference>